<dbReference type="Gene3D" id="3.40.50.1980">
    <property type="entry name" value="Nitrogenase molybdenum iron protein domain"/>
    <property type="match status" value="2"/>
</dbReference>
<dbReference type="InterPro" id="IPR012131">
    <property type="entry name" value="Hstdl_DH"/>
</dbReference>
<comment type="similarity">
    <text evidence="2">Belongs to the histidinol dehydrogenase family.</text>
</comment>
<dbReference type="PANTHER" id="PTHR21256">
    <property type="entry name" value="HISTIDINOL DEHYDROGENASE HDH"/>
    <property type="match status" value="1"/>
</dbReference>
<sequence length="137" mass="14770">MKPAHISGMQNYCFCNSSISGGTICKAIAAMAWGTEICPKLDFLTAAWFIRVSIQIIVEKIFGPGNQYVTAEKMILQNNEAMVAIDMPAGPSEVLVIADKHAIPRHAEHGPDSQVVLVIAGEGVNVNVTEEELSKQC</sequence>
<name>A0ABU6TJN9_9FABA</name>
<evidence type="ECO:0000256" key="1">
    <source>
        <dbReference type="ARBA" id="ARBA00023002"/>
    </source>
</evidence>
<dbReference type="PANTHER" id="PTHR21256:SF2">
    <property type="entry name" value="HISTIDINE BIOSYNTHESIS TRIFUNCTIONAL PROTEIN"/>
    <property type="match status" value="1"/>
</dbReference>
<protein>
    <recommendedName>
        <fullName evidence="5">Histidinol dehydrogenase</fullName>
    </recommendedName>
</protein>
<accession>A0ABU6TJN9</accession>
<gene>
    <name evidence="3" type="ORF">PIB30_058084</name>
</gene>
<evidence type="ECO:0000313" key="4">
    <source>
        <dbReference type="Proteomes" id="UP001341840"/>
    </source>
</evidence>
<evidence type="ECO:0000313" key="3">
    <source>
        <dbReference type="EMBL" id="MED6148982.1"/>
    </source>
</evidence>
<dbReference type="EMBL" id="JASCZI010091104">
    <property type="protein sequence ID" value="MED6148982.1"/>
    <property type="molecule type" value="Genomic_DNA"/>
</dbReference>
<dbReference type="PRINTS" id="PR00083">
    <property type="entry name" value="HOLDHDRGNASE"/>
</dbReference>
<dbReference type="Pfam" id="PF00815">
    <property type="entry name" value="Histidinol_dh"/>
    <property type="match status" value="1"/>
</dbReference>
<proteinExistence type="inferred from homology"/>
<keyword evidence="4" id="KW-1185">Reference proteome</keyword>
<dbReference type="InterPro" id="IPR016161">
    <property type="entry name" value="Ald_DH/histidinol_DH"/>
</dbReference>
<keyword evidence="1" id="KW-0560">Oxidoreductase</keyword>
<evidence type="ECO:0000256" key="2">
    <source>
        <dbReference type="RuleBase" id="RU004175"/>
    </source>
</evidence>
<organism evidence="3 4">
    <name type="scientific">Stylosanthes scabra</name>
    <dbReference type="NCBI Taxonomy" id="79078"/>
    <lineage>
        <taxon>Eukaryota</taxon>
        <taxon>Viridiplantae</taxon>
        <taxon>Streptophyta</taxon>
        <taxon>Embryophyta</taxon>
        <taxon>Tracheophyta</taxon>
        <taxon>Spermatophyta</taxon>
        <taxon>Magnoliopsida</taxon>
        <taxon>eudicotyledons</taxon>
        <taxon>Gunneridae</taxon>
        <taxon>Pentapetalae</taxon>
        <taxon>rosids</taxon>
        <taxon>fabids</taxon>
        <taxon>Fabales</taxon>
        <taxon>Fabaceae</taxon>
        <taxon>Papilionoideae</taxon>
        <taxon>50 kb inversion clade</taxon>
        <taxon>dalbergioids sensu lato</taxon>
        <taxon>Dalbergieae</taxon>
        <taxon>Pterocarpus clade</taxon>
        <taxon>Stylosanthes</taxon>
    </lineage>
</organism>
<dbReference type="SUPFAM" id="SSF53720">
    <property type="entry name" value="ALDH-like"/>
    <property type="match status" value="1"/>
</dbReference>
<reference evidence="3 4" key="1">
    <citation type="journal article" date="2023" name="Plants (Basel)">
        <title>Bridging the Gap: Combining Genomics and Transcriptomics Approaches to Understand Stylosanthes scabra, an Orphan Legume from the Brazilian Caatinga.</title>
        <authorList>
            <person name="Ferreira-Neto J.R.C."/>
            <person name="da Silva M.D."/>
            <person name="Binneck E."/>
            <person name="de Melo N.F."/>
            <person name="da Silva R.H."/>
            <person name="de Melo A.L.T.M."/>
            <person name="Pandolfi V."/>
            <person name="Bustamante F.O."/>
            <person name="Brasileiro-Vidal A.C."/>
            <person name="Benko-Iseppon A.M."/>
        </authorList>
    </citation>
    <scope>NUCLEOTIDE SEQUENCE [LARGE SCALE GENOMIC DNA]</scope>
    <source>
        <tissue evidence="3">Leaves</tissue>
    </source>
</reference>
<comment type="caution">
    <text evidence="3">The sequence shown here is derived from an EMBL/GenBank/DDBJ whole genome shotgun (WGS) entry which is preliminary data.</text>
</comment>
<dbReference type="Proteomes" id="UP001341840">
    <property type="component" value="Unassembled WGS sequence"/>
</dbReference>
<evidence type="ECO:0008006" key="5">
    <source>
        <dbReference type="Google" id="ProtNLM"/>
    </source>
</evidence>